<dbReference type="InterPro" id="IPR045383">
    <property type="entry name" value="DUF6528"/>
</dbReference>
<reference evidence="2" key="1">
    <citation type="submission" date="2016-10" db="EMBL/GenBank/DDBJ databases">
        <authorList>
            <person name="Varghese N."/>
            <person name="Submissions S."/>
        </authorList>
    </citation>
    <scope>NUCLEOTIDE SEQUENCE [LARGE SCALE GENOMIC DNA]</scope>
    <source>
        <strain evidence="2">CGMCC 4.3516</strain>
    </source>
</reference>
<dbReference type="InterPro" id="IPR015943">
    <property type="entry name" value="WD40/YVTN_repeat-like_dom_sf"/>
</dbReference>
<accession>A0A1G6Y0K2</accession>
<organism evidence="1 2">
    <name type="scientific">Glycomyces harbinensis</name>
    <dbReference type="NCBI Taxonomy" id="58114"/>
    <lineage>
        <taxon>Bacteria</taxon>
        <taxon>Bacillati</taxon>
        <taxon>Actinomycetota</taxon>
        <taxon>Actinomycetes</taxon>
        <taxon>Glycomycetales</taxon>
        <taxon>Glycomycetaceae</taxon>
        <taxon>Glycomyces</taxon>
    </lineage>
</organism>
<protein>
    <recommendedName>
        <fullName evidence="3">Tat (Twin-arginine translocation) pathway signal sequence</fullName>
    </recommendedName>
</protein>
<evidence type="ECO:0000313" key="2">
    <source>
        <dbReference type="Proteomes" id="UP000198949"/>
    </source>
</evidence>
<evidence type="ECO:0008006" key="3">
    <source>
        <dbReference type="Google" id="ProtNLM"/>
    </source>
</evidence>
<dbReference type="PROSITE" id="PS51318">
    <property type="entry name" value="TAT"/>
    <property type="match status" value="1"/>
</dbReference>
<dbReference type="InterPro" id="IPR006311">
    <property type="entry name" value="TAT_signal"/>
</dbReference>
<dbReference type="AlphaFoldDB" id="A0A1G6Y0K2"/>
<gene>
    <name evidence="1" type="ORF">SAMN05216270_10869</name>
</gene>
<dbReference type="STRING" id="58114.SAMN05216270_10869"/>
<name>A0A1G6Y0K2_9ACTN</name>
<dbReference type="Proteomes" id="UP000198949">
    <property type="component" value="Unassembled WGS sequence"/>
</dbReference>
<dbReference type="OrthoDB" id="1007317at2"/>
<dbReference type="SUPFAM" id="SSF63829">
    <property type="entry name" value="Calcium-dependent phosphotriesterase"/>
    <property type="match status" value="1"/>
</dbReference>
<sequence length="327" mass="35185">MNEQNSSRHRLQKPNMNRRNFLRALAVGAPLAAAGAVGVGVASADTASFKIMVTEQVSNKVMVFDKNKSFSDANRYKSWSPGTGGWSNLSDCRIRDTAQFGAIGLAAASGGKVGIWNITDEKDQELNDVLWSASPGGNPHALERIPNVGAFVAASSDGFLTVYGPTAVSKPSTLAKVQTVSLPGAHGVVWDPNNKLLWASGDKIVQAYSVSGTYRNVRLKATSKKVVLSGLGHDLQADFSNSGLLQVSDSYGVYSINKSTLAKTTLHTTTRIKAYVKMKSGEYFYVRGDNAGSRDWGSPTVVFSQSADRTRSGAEFYKARYYTTAYN</sequence>
<dbReference type="Pfam" id="PF20138">
    <property type="entry name" value="DUF6528"/>
    <property type="match status" value="1"/>
</dbReference>
<dbReference type="RefSeq" id="WP_091036246.1">
    <property type="nucleotide sequence ID" value="NZ_FNAD01000008.1"/>
</dbReference>
<proteinExistence type="predicted"/>
<evidence type="ECO:0000313" key="1">
    <source>
        <dbReference type="EMBL" id="SDD84004.1"/>
    </source>
</evidence>
<keyword evidence="2" id="KW-1185">Reference proteome</keyword>
<dbReference type="Gene3D" id="2.130.10.10">
    <property type="entry name" value="YVTN repeat-like/Quinoprotein amine dehydrogenase"/>
    <property type="match status" value="1"/>
</dbReference>
<dbReference type="EMBL" id="FNAD01000008">
    <property type="protein sequence ID" value="SDD84004.1"/>
    <property type="molecule type" value="Genomic_DNA"/>
</dbReference>